<dbReference type="SUPFAM" id="SSF56349">
    <property type="entry name" value="DNA breaking-rejoining enzymes"/>
    <property type="match status" value="2"/>
</dbReference>
<name>A0ABN3JXW0_9ACTN</name>
<dbReference type="PANTHER" id="PTHR30349">
    <property type="entry name" value="PHAGE INTEGRASE-RELATED"/>
    <property type="match status" value="1"/>
</dbReference>
<feature type="domain" description="Tyr recombinase" evidence="7">
    <location>
        <begin position="172"/>
        <end position="442"/>
    </location>
</feature>
<evidence type="ECO:0000259" key="7">
    <source>
        <dbReference type="PROSITE" id="PS51898"/>
    </source>
</evidence>
<dbReference type="Proteomes" id="UP001501231">
    <property type="component" value="Unassembled WGS sequence"/>
</dbReference>
<accession>A0ABN3JXW0</accession>
<evidence type="ECO:0000256" key="4">
    <source>
        <dbReference type="ARBA" id="ARBA00023172"/>
    </source>
</evidence>
<evidence type="ECO:0000256" key="2">
    <source>
        <dbReference type="ARBA" id="ARBA00022908"/>
    </source>
</evidence>
<evidence type="ECO:0008006" key="11">
    <source>
        <dbReference type="Google" id="ProtNLM"/>
    </source>
</evidence>
<evidence type="ECO:0000256" key="6">
    <source>
        <dbReference type="SAM" id="MobiDB-lite"/>
    </source>
</evidence>
<comment type="caution">
    <text evidence="9">The sequence shown here is derived from an EMBL/GenBank/DDBJ whole genome shotgun (WGS) entry which is preliminary data.</text>
</comment>
<feature type="domain" description="Core-binding (CB)" evidence="8">
    <location>
        <begin position="63"/>
        <end position="151"/>
    </location>
</feature>
<organism evidence="9 10">
    <name type="scientific">Actinomadura vinacea</name>
    <dbReference type="NCBI Taxonomy" id="115336"/>
    <lineage>
        <taxon>Bacteria</taxon>
        <taxon>Bacillati</taxon>
        <taxon>Actinomycetota</taxon>
        <taxon>Actinomycetes</taxon>
        <taxon>Streptosporangiales</taxon>
        <taxon>Thermomonosporaceae</taxon>
        <taxon>Actinomadura</taxon>
    </lineage>
</organism>
<feature type="region of interest" description="Disordered" evidence="6">
    <location>
        <begin position="294"/>
        <end position="314"/>
    </location>
</feature>
<gene>
    <name evidence="9" type="ORF">GCM10010191_68730</name>
</gene>
<proteinExistence type="inferred from homology"/>
<dbReference type="InterPro" id="IPR044068">
    <property type="entry name" value="CB"/>
</dbReference>
<evidence type="ECO:0000313" key="10">
    <source>
        <dbReference type="Proteomes" id="UP001501231"/>
    </source>
</evidence>
<keyword evidence="4" id="KW-0233">DNA recombination</keyword>
<evidence type="ECO:0000259" key="8">
    <source>
        <dbReference type="PROSITE" id="PS51900"/>
    </source>
</evidence>
<sequence>MISESRSLGYTKKRKGKNGKYRYTACYVDIKGRLRSAGTFTNKKEADKAWQRAEVEVSRGRTGDPARGRQRFKDYVEDVWLPNHQVEVTTRESYTYAIYRHIMPTFGSMRMIDILPEHVREWITALKNQGMRPVTIRYNKIILSAIFTTAMDDQVTFIHPCRGVRTPPVVRKPLEIITPEQFDDVYHALPEGSFRLLAETEIESGLRWGELSELRVKDVNLRTRILTVSRTVVELNPKFHPEGRHFLVKDYPKDKEYRRFKLSTQITEKIEDHVRTAKLTQDDLLFQMPPQDKPRARITEIPDPETLGCTEPNEKGRTYNHGTLSAYTAGRCRCDYCRGAFTLYRAKRRSEGKDTPRPRRARETDGHIPNDWFRRNIWCPALPAAGLNFRPTMRDLRHAHASWLLNGGADLQVVKERLGHASIATTERYLHTLPDADETALEALARTRNRSTTRK</sequence>
<protein>
    <recommendedName>
        <fullName evidence="11">Site-specific integrase</fullName>
    </recommendedName>
</protein>
<dbReference type="PROSITE" id="PS51900">
    <property type="entry name" value="CB"/>
    <property type="match status" value="1"/>
</dbReference>
<dbReference type="EMBL" id="BAAARW010000026">
    <property type="protein sequence ID" value="GAA2442655.1"/>
    <property type="molecule type" value="Genomic_DNA"/>
</dbReference>
<dbReference type="PANTHER" id="PTHR30349:SF64">
    <property type="entry name" value="PROPHAGE INTEGRASE INTD-RELATED"/>
    <property type="match status" value="1"/>
</dbReference>
<evidence type="ECO:0000256" key="1">
    <source>
        <dbReference type="ARBA" id="ARBA00008857"/>
    </source>
</evidence>
<evidence type="ECO:0000256" key="5">
    <source>
        <dbReference type="PROSITE-ProRule" id="PRU01248"/>
    </source>
</evidence>
<dbReference type="Gene3D" id="1.10.443.10">
    <property type="entry name" value="Intergrase catalytic core"/>
    <property type="match status" value="1"/>
</dbReference>
<dbReference type="InterPro" id="IPR002104">
    <property type="entry name" value="Integrase_catalytic"/>
</dbReference>
<reference evidence="9 10" key="1">
    <citation type="journal article" date="2019" name="Int. J. Syst. Evol. Microbiol.">
        <title>The Global Catalogue of Microorganisms (GCM) 10K type strain sequencing project: providing services to taxonomists for standard genome sequencing and annotation.</title>
        <authorList>
            <consortium name="The Broad Institute Genomics Platform"/>
            <consortium name="The Broad Institute Genome Sequencing Center for Infectious Disease"/>
            <person name="Wu L."/>
            <person name="Ma J."/>
        </authorList>
    </citation>
    <scope>NUCLEOTIDE SEQUENCE [LARGE SCALE GENOMIC DNA]</scope>
    <source>
        <strain evidence="9 10">JCM 3325</strain>
    </source>
</reference>
<dbReference type="InterPro" id="IPR004107">
    <property type="entry name" value="Integrase_SAM-like_N"/>
</dbReference>
<comment type="similarity">
    <text evidence="1">Belongs to the 'phage' integrase family.</text>
</comment>
<dbReference type="InterPro" id="IPR011010">
    <property type="entry name" value="DNA_brk_join_enz"/>
</dbReference>
<keyword evidence="3 5" id="KW-0238">DNA-binding</keyword>
<evidence type="ECO:0000313" key="9">
    <source>
        <dbReference type="EMBL" id="GAA2442655.1"/>
    </source>
</evidence>
<evidence type="ECO:0000256" key="3">
    <source>
        <dbReference type="ARBA" id="ARBA00023125"/>
    </source>
</evidence>
<dbReference type="Pfam" id="PF14659">
    <property type="entry name" value="Phage_int_SAM_3"/>
    <property type="match status" value="1"/>
</dbReference>
<dbReference type="Pfam" id="PF00589">
    <property type="entry name" value="Phage_integrase"/>
    <property type="match status" value="1"/>
</dbReference>
<dbReference type="RefSeq" id="WP_344594665.1">
    <property type="nucleotide sequence ID" value="NZ_BAAARW010000026.1"/>
</dbReference>
<dbReference type="InterPro" id="IPR013762">
    <property type="entry name" value="Integrase-like_cat_sf"/>
</dbReference>
<dbReference type="Gene3D" id="1.10.150.130">
    <property type="match status" value="1"/>
</dbReference>
<dbReference type="PROSITE" id="PS51898">
    <property type="entry name" value="TYR_RECOMBINASE"/>
    <property type="match status" value="1"/>
</dbReference>
<keyword evidence="10" id="KW-1185">Reference proteome</keyword>
<dbReference type="InterPro" id="IPR010998">
    <property type="entry name" value="Integrase_recombinase_N"/>
</dbReference>
<keyword evidence="2" id="KW-0229">DNA integration</keyword>
<dbReference type="InterPro" id="IPR050090">
    <property type="entry name" value="Tyrosine_recombinase_XerCD"/>
</dbReference>